<dbReference type="SUPFAM" id="SSF52743">
    <property type="entry name" value="Subtilisin-like"/>
    <property type="match status" value="1"/>
</dbReference>
<evidence type="ECO:0000313" key="12">
    <source>
        <dbReference type="Proteomes" id="UP000218899"/>
    </source>
</evidence>
<dbReference type="Proteomes" id="UP000218899">
    <property type="component" value="Chromosome"/>
</dbReference>
<evidence type="ECO:0000259" key="10">
    <source>
        <dbReference type="Pfam" id="PF22148"/>
    </source>
</evidence>
<keyword evidence="2 6" id="KW-0645">Protease</keyword>
<keyword evidence="3 6" id="KW-0378">Hydrolase</keyword>
<dbReference type="InterPro" id="IPR050131">
    <property type="entry name" value="Peptidase_S8_subtilisin-like"/>
</dbReference>
<accession>A0A1B4VBY2</accession>
<dbReference type="InterPro" id="IPR015500">
    <property type="entry name" value="Peptidase_S8_subtilisin-rel"/>
</dbReference>
<dbReference type="PANTHER" id="PTHR43806">
    <property type="entry name" value="PEPTIDASE S8"/>
    <property type="match status" value="1"/>
</dbReference>
<dbReference type="OrthoDB" id="9790784at2"/>
<dbReference type="AlphaFoldDB" id="A0A1B4VBY2"/>
<dbReference type="Pfam" id="PF22148">
    <property type="entry name" value="Fervidolysin_NPro-like"/>
    <property type="match status" value="1"/>
</dbReference>
<feature type="active site" description="Charge relay system" evidence="5 6">
    <location>
        <position position="225"/>
    </location>
</feature>
<dbReference type="PANTHER" id="PTHR43806:SF11">
    <property type="entry name" value="CEREVISIN-RELATED"/>
    <property type="match status" value="1"/>
</dbReference>
<comment type="similarity">
    <text evidence="1 6 7">Belongs to the peptidase S8 family.</text>
</comment>
<dbReference type="GO" id="GO:0006508">
    <property type="term" value="P:proteolysis"/>
    <property type="evidence" value="ECO:0007669"/>
    <property type="project" value="UniProtKB-KW"/>
</dbReference>
<protein>
    <submittedName>
        <fullName evidence="11">Peptidase S8 and S53 subtilisin kexin sedolisin</fullName>
    </submittedName>
</protein>
<evidence type="ECO:0000259" key="9">
    <source>
        <dbReference type="Pfam" id="PF00082"/>
    </source>
</evidence>
<dbReference type="InterPro" id="IPR023827">
    <property type="entry name" value="Peptidase_S8_Asp-AS"/>
</dbReference>
<gene>
    <name evidence="11" type="ORF">SVA_3720</name>
</gene>
<dbReference type="EMBL" id="AP014936">
    <property type="protein sequence ID" value="BAU50254.1"/>
    <property type="molecule type" value="Genomic_DNA"/>
</dbReference>
<dbReference type="PROSITE" id="PS51892">
    <property type="entry name" value="SUBTILASE"/>
    <property type="match status" value="1"/>
</dbReference>
<name>A0A1B4VBY2_9GAMM</name>
<dbReference type="PROSITE" id="PS00136">
    <property type="entry name" value="SUBTILASE_ASP"/>
    <property type="match status" value="1"/>
</dbReference>
<feature type="active site" description="Charge relay system" evidence="5 6">
    <location>
        <position position="544"/>
    </location>
</feature>
<evidence type="ECO:0000256" key="4">
    <source>
        <dbReference type="ARBA" id="ARBA00022825"/>
    </source>
</evidence>
<evidence type="ECO:0000256" key="5">
    <source>
        <dbReference type="PIRSR" id="PIRSR615500-1"/>
    </source>
</evidence>
<dbReference type="RefSeq" id="WP_096462570.1">
    <property type="nucleotide sequence ID" value="NZ_AP014936.1"/>
</dbReference>
<reference evidence="11 12" key="1">
    <citation type="submission" date="2015-08" db="EMBL/GenBank/DDBJ databases">
        <title>Complete genome sequence of Sulfurifustis variabilis.</title>
        <authorList>
            <person name="Miura A."/>
            <person name="Kojima H."/>
            <person name="Fukui M."/>
        </authorList>
    </citation>
    <scope>NUCLEOTIDE SEQUENCE [LARGE SCALE GENOMIC DNA]</scope>
    <source>
        <strain evidence="12">skN76</strain>
    </source>
</reference>
<keyword evidence="4 6" id="KW-0720">Serine protease</keyword>
<feature type="active site" description="Charge relay system" evidence="5 6">
    <location>
        <position position="181"/>
    </location>
</feature>
<feature type="domain" description="Fervidolysin-like N-terminal prodomain" evidence="10">
    <location>
        <begin position="39"/>
        <end position="116"/>
    </location>
</feature>
<keyword evidence="12" id="KW-1185">Reference proteome</keyword>
<evidence type="ECO:0000313" key="11">
    <source>
        <dbReference type="EMBL" id="BAU50254.1"/>
    </source>
</evidence>
<dbReference type="Gene3D" id="3.40.50.200">
    <property type="entry name" value="Peptidase S8/S53 domain"/>
    <property type="match status" value="2"/>
</dbReference>
<sequence>MPGARKGTAASACAVALVFLSVAAPAAESDDRLVRGSPTPAAAPAGPAYREGEVLIRFRSGARAYDREAAVRRRGDRVVRVLAQGRVTHLRVAAGTTAQALAEYAADPNVESVQPNYIYRPLGVPNDPYYSQLWALANTAQTVSGASYPIHNPGTAGRDMQLERAWDLATDCRSVVVAVVDSGVNYTHRDLAGAMWDGAAAGYPRHGYDFIDNDDDPMPGDGNGHGTHVAATIGAVGNNGAGTTGVCWQSSIMAIRSLSNSGGTTASVVAGIEFAIAHGARVLNLSLGGGSFDPLFSASIDSARNAGVLVVAAAGNAGLDNDGGVPTYPCNFTHDNLVCVAALDQAYDLASFSNYGAASVDIGAPGTNTLSAWPGYRLTDDLAAGWATVGGGWAGVQCDFGIGPVAMLVNPAGWCAFGSYTGPIDQVAYKTFDLGGGLLGASVTYYAFLDVGANDRFEAAGSPLGGNPFVAGEARRLTEFSGTTGGRALPVTHDLSGCLTSTCTLGFRLRAESGSSNFGVGLLRLSIDTVQSGSDRVAIANGTSMATPHVAGLAALLWSYNPGYRLSDVVNAIQHGGEAVPALAGKTVTGRAASAWGALRHIDPPSAVSATVQ</sequence>
<evidence type="ECO:0000256" key="6">
    <source>
        <dbReference type="PROSITE-ProRule" id="PRU01240"/>
    </source>
</evidence>
<organism evidence="11 12">
    <name type="scientific">Sulfurifustis variabilis</name>
    <dbReference type="NCBI Taxonomy" id="1675686"/>
    <lineage>
        <taxon>Bacteria</taxon>
        <taxon>Pseudomonadati</taxon>
        <taxon>Pseudomonadota</taxon>
        <taxon>Gammaproteobacteria</taxon>
        <taxon>Acidiferrobacterales</taxon>
        <taxon>Acidiferrobacteraceae</taxon>
        <taxon>Sulfurifustis</taxon>
    </lineage>
</organism>
<feature type="chain" id="PRO_5008571344" evidence="8">
    <location>
        <begin position="27"/>
        <end position="613"/>
    </location>
</feature>
<dbReference type="KEGG" id="sva:SVA_3720"/>
<keyword evidence="8" id="KW-0732">Signal</keyword>
<dbReference type="PRINTS" id="PR00723">
    <property type="entry name" value="SUBTILISIN"/>
</dbReference>
<proteinExistence type="inferred from homology"/>
<feature type="domain" description="Peptidase S8/S53" evidence="9">
    <location>
        <begin position="174"/>
        <end position="370"/>
    </location>
</feature>
<dbReference type="PROSITE" id="PS00138">
    <property type="entry name" value="SUBTILASE_SER"/>
    <property type="match status" value="1"/>
</dbReference>
<evidence type="ECO:0000256" key="3">
    <source>
        <dbReference type="ARBA" id="ARBA00022801"/>
    </source>
</evidence>
<evidence type="ECO:0000256" key="2">
    <source>
        <dbReference type="ARBA" id="ARBA00022670"/>
    </source>
</evidence>
<evidence type="ECO:0000256" key="1">
    <source>
        <dbReference type="ARBA" id="ARBA00011073"/>
    </source>
</evidence>
<dbReference type="InterPro" id="IPR054399">
    <property type="entry name" value="Fervidolysin-like_N_prodom"/>
</dbReference>
<dbReference type="InterPro" id="IPR023828">
    <property type="entry name" value="Peptidase_S8_Ser-AS"/>
</dbReference>
<feature type="domain" description="Peptidase S8/S53" evidence="9">
    <location>
        <begin position="517"/>
        <end position="572"/>
    </location>
</feature>
<feature type="signal peptide" evidence="8">
    <location>
        <begin position="1"/>
        <end position="26"/>
    </location>
</feature>
<evidence type="ECO:0000256" key="8">
    <source>
        <dbReference type="SAM" id="SignalP"/>
    </source>
</evidence>
<dbReference type="InterPro" id="IPR000209">
    <property type="entry name" value="Peptidase_S8/S53_dom"/>
</dbReference>
<dbReference type="InterPro" id="IPR036852">
    <property type="entry name" value="Peptidase_S8/S53_dom_sf"/>
</dbReference>
<evidence type="ECO:0000256" key="7">
    <source>
        <dbReference type="RuleBase" id="RU003355"/>
    </source>
</evidence>
<dbReference type="Pfam" id="PF00082">
    <property type="entry name" value="Peptidase_S8"/>
    <property type="match status" value="2"/>
</dbReference>
<dbReference type="GO" id="GO:0004252">
    <property type="term" value="F:serine-type endopeptidase activity"/>
    <property type="evidence" value="ECO:0007669"/>
    <property type="project" value="UniProtKB-UniRule"/>
</dbReference>